<dbReference type="EMBL" id="JBHLUB010000002">
    <property type="protein sequence ID" value="MFC0581209.1"/>
    <property type="molecule type" value="Genomic_DNA"/>
</dbReference>
<organism evidence="4 5">
    <name type="scientific">Micrococcoides hystricis</name>
    <dbReference type="NCBI Taxonomy" id="1572761"/>
    <lineage>
        <taxon>Bacteria</taxon>
        <taxon>Bacillati</taxon>
        <taxon>Actinomycetota</taxon>
        <taxon>Actinomycetes</taxon>
        <taxon>Micrococcales</taxon>
        <taxon>Micrococcaceae</taxon>
        <taxon>Micrococcoides</taxon>
    </lineage>
</organism>
<dbReference type="EC" id="1.1.1.-" evidence="4"/>
<dbReference type="Gene3D" id="3.40.50.720">
    <property type="entry name" value="NAD(P)-binding Rossmann-like Domain"/>
    <property type="match status" value="1"/>
</dbReference>
<dbReference type="CDD" id="cd05233">
    <property type="entry name" value="SDR_c"/>
    <property type="match status" value="1"/>
</dbReference>
<comment type="similarity">
    <text evidence="1 3">Belongs to the short-chain dehydrogenases/reductases (SDR) family.</text>
</comment>
<accession>A0ABV6P7V3</accession>
<keyword evidence="2 4" id="KW-0560">Oxidoreductase</keyword>
<evidence type="ECO:0000256" key="3">
    <source>
        <dbReference type="RuleBase" id="RU000363"/>
    </source>
</evidence>
<keyword evidence="5" id="KW-1185">Reference proteome</keyword>
<dbReference type="PANTHER" id="PTHR43477:SF1">
    <property type="entry name" value="DIHYDROANTICAPSIN 7-DEHYDROGENASE"/>
    <property type="match status" value="1"/>
</dbReference>
<dbReference type="InterPro" id="IPR020904">
    <property type="entry name" value="Sc_DH/Rdtase_CS"/>
</dbReference>
<dbReference type="PRINTS" id="PR00081">
    <property type="entry name" value="GDHRDH"/>
</dbReference>
<evidence type="ECO:0000313" key="5">
    <source>
        <dbReference type="Proteomes" id="UP001589862"/>
    </source>
</evidence>
<dbReference type="PROSITE" id="PS00061">
    <property type="entry name" value="ADH_SHORT"/>
    <property type="match status" value="1"/>
</dbReference>
<protein>
    <submittedName>
        <fullName evidence="4">SDR family NAD(P)-dependent oxidoreductase</fullName>
        <ecNumber evidence="4">1.1.1.-</ecNumber>
    </submittedName>
</protein>
<dbReference type="PANTHER" id="PTHR43477">
    <property type="entry name" value="DIHYDROANTICAPSIN 7-DEHYDROGENASE"/>
    <property type="match status" value="1"/>
</dbReference>
<dbReference type="GO" id="GO:0016491">
    <property type="term" value="F:oxidoreductase activity"/>
    <property type="evidence" value="ECO:0007669"/>
    <property type="project" value="UniProtKB-KW"/>
</dbReference>
<dbReference type="Proteomes" id="UP001589862">
    <property type="component" value="Unassembled WGS sequence"/>
</dbReference>
<dbReference type="InterPro" id="IPR051122">
    <property type="entry name" value="SDR_DHRS6-like"/>
</dbReference>
<evidence type="ECO:0000313" key="4">
    <source>
        <dbReference type="EMBL" id="MFC0581209.1"/>
    </source>
</evidence>
<dbReference type="InterPro" id="IPR002347">
    <property type="entry name" value="SDR_fam"/>
</dbReference>
<dbReference type="Pfam" id="PF00106">
    <property type="entry name" value="adh_short"/>
    <property type="match status" value="1"/>
</dbReference>
<gene>
    <name evidence="4" type="ORF">ACFFFR_02240</name>
</gene>
<sequence length="285" mass="29910">MKTIIDGKEVIMSEEQVLQMPPLLEWEEVINPGRFKGKTIIVTGAGSGIGRAAASRIVREGGTVVGVDLNPEGLEELGGVLANDSTEGVGEFIAVTADVTSNEDIARVYEAVGERKLDGLVNNAGIMDGFIPLHELQDDWYEKIMAVNVGSVVKMTRPALQKMMAQNDGAIVNVASLAGISGGAAGTAYTTSKHAMIGLTRNAALLYRKHNIRVNAVAPGGTITNVDGQFRSAYTGETLGPIMQGAGTRMASAELVAANIIYLLLDEAKNITGVTLASADGWNAI</sequence>
<dbReference type="PRINTS" id="PR00080">
    <property type="entry name" value="SDRFAMILY"/>
</dbReference>
<comment type="caution">
    <text evidence="4">The sequence shown here is derived from an EMBL/GenBank/DDBJ whole genome shotgun (WGS) entry which is preliminary data.</text>
</comment>
<proteinExistence type="inferred from homology"/>
<name>A0ABV6P7V3_9MICC</name>
<evidence type="ECO:0000256" key="1">
    <source>
        <dbReference type="ARBA" id="ARBA00006484"/>
    </source>
</evidence>
<reference evidence="4 5" key="1">
    <citation type="submission" date="2024-09" db="EMBL/GenBank/DDBJ databases">
        <authorList>
            <person name="Sun Q."/>
            <person name="Mori K."/>
        </authorList>
    </citation>
    <scope>NUCLEOTIDE SEQUENCE [LARGE SCALE GENOMIC DNA]</scope>
    <source>
        <strain evidence="4 5">NCAIM B.02604</strain>
    </source>
</reference>
<evidence type="ECO:0000256" key="2">
    <source>
        <dbReference type="ARBA" id="ARBA00023002"/>
    </source>
</evidence>
<dbReference type="InterPro" id="IPR036291">
    <property type="entry name" value="NAD(P)-bd_dom_sf"/>
</dbReference>
<dbReference type="SUPFAM" id="SSF51735">
    <property type="entry name" value="NAD(P)-binding Rossmann-fold domains"/>
    <property type="match status" value="1"/>
</dbReference>
<dbReference type="RefSeq" id="WP_377457899.1">
    <property type="nucleotide sequence ID" value="NZ_JBHLUB010000002.1"/>
</dbReference>